<evidence type="ECO:0000256" key="2">
    <source>
        <dbReference type="SAM" id="Coils"/>
    </source>
</evidence>
<protein>
    <submittedName>
        <fullName evidence="3">Uncharacterized conserved protein YlxW, UPF0749 family</fullName>
    </submittedName>
</protein>
<dbReference type="AlphaFoldDB" id="A0A239CW12"/>
<proteinExistence type="inferred from homology"/>
<keyword evidence="2" id="KW-0175">Coiled coil</keyword>
<dbReference type="RefSeq" id="WP_242975073.1">
    <property type="nucleotide sequence ID" value="NZ_FZOJ01000006.1"/>
</dbReference>
<dbReference type="PANTHER" id="PTHR37313">
    <property type="entry name" value="UPF0749 PROTEIN RV1825"/>
    <property type="match status" value="1"/>
</dbReference>
<dbReference type="EMBL" id="FZOJ01000006">
    <property type="protein sequence ID" value="SNS24415.1"/>
    <property type="molecule type" value="Genomic_DNA"/>
</dbReference>
<name>A0A239CW12_9FIRM</name>
<evidence type="ECO:0000256" key="1">
    <source>
        <dbReference type="ARBA" id="ARBA00009108"/>
    </source>
</evidence>
<dbReference type="Proteomes" id="UP000198304">
    <property type="component" value="Unassembled WGS sequence"/>
</dbReference>
<feature type="coiled-coil region" evidence="2">
    <location>
        <begin position="41"/>
        <end position="75"/>
    </location>
</feature>
<reference evidence="3 4" key="1">
    <citation type="submission" date="2017-06" db="EMBL/GenBank/DDBJ databases">
        <authorList>
            <person name="Kim H.J."/>
            <person name="Triplett B.A."/>
        </authorList>
    </citation>
    <scope>NUCLEOTIDE SEQUENCE [LARGE SCALE GENOMIC DNA]</scope>
    <source>
        <strain evidence="3 4">SCA</strain>
    </source>
</reference>
<organism evidence="3 4">
    <name type="scientific">Anaerovirgula multivorans</name>
    <dbReference type="NCBI Taxonomy" id="312168"/>
    <lineage>
        <taxon>Bacteria</taxon>
        <taxon>Bacillati</taxon>
        <taxon>Bacillota</taxon>
        <taxon>Clostridia</taxon>
        <taxon>Peptostreptococcales</taxon>
        <taxon>Natronincolaceae</taxon>
        <taxon>Anaerovirgula</taxon>
    </lineage>
</organism>
<dbReference type="InterPro" id="IPR010273">
    <property type="entry name" value="DUF881"/>
</dbReference>
<keyword evidence="4" id="KW-1185">Reference proteome</keyword>
<gene>
    <name evidence="3" type="ORF">SAMN05446037_1006193</name>
</gene>
<evidence type="ECO:0000313" key="3">
    <source>
        <dbReference type="EMBL" id="SNS24415.1"/>
    </source>
</evidence>
<evidence type="ECO:0000313" key="4">
    <source>
        <dbReference type="Proteomes" id="UP000198304"/>
    </source>
</evidence>
<accession>A0A239CW12</accession>
<dbReference type="Gene3D" id="3.30.70.1880">
    <property type="entry name" value="Protein of unknown function DUF881"/>
    <property type="match status" value="1"/>
</dbReference>
<comment type="similarity">
    <text evidence="1">Belongs to the UPF0749 family.</text>
</comment>
<dbReference type="Pfam" id="PF05949">
    <property type="entry name" value="DUF881"/>
    <property type="match status" value="1"/>
</dbReference>
<dbReference type="PANTHER" id="PTHR37313:SF2">
    <property type="entry name" value="UPF0749 PROTEIN YLXX"/>
    <property type="match status" value="1"/>
</dbReference>
<sequence length="242" mass="27335">MNLKGKVAIAVLCGILGLTISLQFNTVKNATGGGFLSTQRAQQLAMELRNLRTEKEKLNEELTNLEIRLKEYEISEADENLIIKNLKRDLEQYQLLGGYKEGEGPGVVITIDDPPNDFFMGGEGSFIMYNYDLILELVNKLNAAGAEAIAINDQRYISTTEIYYTSNTMLINSVPTRPPFTVKAVGNPETLEAALNMKYGIVWGMRQYYNLQVNVKKENNITIPRYNKVIHYEYAKPIEPIQ</sequence>